<sequence>MINYALWEVLENGATLPKTKIVEGVMIEMPITTTEEKAQRRLEVKARSTLMMGITNEHQLKFNSIKDAKKLLEAVEKRFGGNTATRKTQKNLLKQQYKNFTAPSSEMLDQTFDRLQNLRNTSDLDTMSMDDLYNNLKVYEPEVKGMSSSSSSTQNMAFVSSSNNNTSSTNEAVNTAHDQPNSPQLVHEDLQQIHPDEMEEMDLRWQIGHVDYEGKKVFEEYKKKAYLQSSKKSRQQEQGKLKKECVTHKDSSLKHTIWRSGRIKEIASHIIKRERARSNVDHTRLISKSIFVTNFPDNTTSKDLWEVCKGYGTVVDVFIPDRKSKGGKVFAWFDRPPIHSSWPNISTRPAGNGASSFASVLKGNPNNFNHIDRSLAMRSFIDDGGFPAWRLAYFGWPSEADLWALSELNQNLSPNEKVNSSDPFNLYNLLNKRDKGEANSGLDSSIPFPPGFTPEREFQHVDAQEVQEHMFVSGQFVALYGSWVSNQAKSLGWSLYGMGDFNEVDAMEDFRLGSVYNAQGANEFNSFISNSGLVEIQLEGYSFTWSLQSAKKMSKLDRFFVSDGLLSLFPHLSGICLDRHLSDHRPIYFGKWSLWMVHQLTKFHVQRVDMVINPPWNLPFLGAKGLTSPEQTATVEMVFSQPWTCTFLVAKGLTTPELMANWKIIMLQFKNNSKDNAHKILKELIMKTLKET</sequence>
<gene>
    <name evidence="3" type="ORF">Tco_1055591</name>
</gene>
<dbReference type="Gene3D" id="3.30.70.330">
    <property type="match status" value="1"/>
</dbReference>
<dbReference type="EMBL" id="BQNB010019066">
    <property type="protein sequence ID" value="GJT81249.1"/>
    <property type="molecule type" value="Genomic_DNA"/>
</dbReference>
<keyword evidence="4" id="KW-1185">Reference proteome</keyword>
<reference evidence="3" key="2">
    <citation type="submission" date="2022-01" db="EMBL/GenBank/DDBJ databases">
        <authorList>
            <person name="Yamashiro T."/>
            <person name="Shiraishi A."/>
            <person name="Satake H."/>
            <person name="Nakayama K."/>
        </authorList>
    </citation>
    <scope>NUCLEOTIDE SEQUENCE</scope>
</reference>
<dbReference type="Gene3D" id="3.60.10.10">
    <property type="entry name" value="Endonuclease/exonuclease/phosphatase"/>
    <property type="match status" value="1"/>
</dbReference>
<comment type="caution">
    <text evidence="3">The sequence shown here is derived from an EMBL/GenBank/DDBJ whole genome shotgun (WGS) entry which is preliminary data.</text>
</comment>
<dbReference type="InterPro" id="IPR012677">
    <property type="entry name" value="Nucleotide-bd_a/b_plait_sf"/>
</dbReference>
<organism evidence="3 4">
    <name type="scientific">Tanacetum coccineum</name>
    <dbReference type="NCBI Taxonomy" id="301880"/>
    <lineage>
        <taxon>Eukaryota</taxon>
        <taxon>Viridiplantae</taxon>
        <taxon>Streptophyta</taxon>
        <taxon>Embryophyta</taxon>
        <taxon>Tracheophyta</taxon>
        <taxon>Spermatophyta</taxon>
        <taxon>Magnoliopsida</taxon>
        <taxon>eudicotyledons</taxon>
        <taxon>Gunneridae</taxon>
        <taxon>Pentapetalae</taxon>
        <taxon>asterids</taxon>
        <taxon>campanulids</taxon>
        <taxon>Asterales</taxon>
        <taxon>Asteraceae</taxon>
        <taxon>Asteroideae</taxon>
        <taxon>Anthemideae</taxon>
        <taxon>Anthemidinae</taxon>
        <taxon>Tanacetum</taxon>
    </lineage>
</organism>
<protein>
    <submittedName>
        <fullName evidence="3">Ribonuclease H-like domain-containing protein</fullName>
    </submittedName>
</protein>
<dbReference type="InterPro" id="IPR000504">
    <property type="entry name" value="RRM_dom"/>
</dbReference>
<dbReference type="PANTHER" id="PTHR33710:SF64">
    <property type="entry name" value="ENDONUCLEASE_EXONUCLEASE_PHOSPHATASE DOMAIN-CONTAINING PROTEIN"/>
    <property type="match status" value="1"/>
</dbReference>
<name>A0ABQ5H0E0_9ASTR</name>
<dbReference type="SUPFAM" id="SSF56219">
    <property type="entry name" value="DNase I-like"/>
    <property type="match status" value="1"/>
</dbReference>
<dbReference type="PANTHER" id="PTHR33710">
    <property type="entry name" value="BNAC02G09200D PROTEIN"/>
    <property type="match status" value="1"/>
</dbReference>
<feature type="region of interest" description="Disordered" evidence="1">
    <location>
        <begin position="145"/>
        <end position="182"/>
    </location>
</feature>
<accession>A0ABQ5H0E0</accession>
<evidence type="ECO:0000256" key="1">
    <source>
        <dbReference type="SAM" id="MobiDB-lite"/>
    </source>
</evidence>
<evidence type="ECO:0000313" key="4">
    <source>
        <dbReference type="Proteomes" id="UP001151760"/>
    </source>
</evidence>
<proteinExistence type="predicted"/>
<feature type="compositionally biased region" description="Low complexity" evidence="1">
    <location>
        <begin position="160"/>
        <end position="170"/>
    </location>
</feature>
<dbReference type="SUPFAM" id="SSF54928">
    <property type="entry name" value="RNA-binding domain, RBD"/>
    <property type="match status" value="1"/>
</dbReference>
<reference evidence="3" key="1">
    <citation type="journal article" date="2022" name="Int. J. Mol. Sci.">
        <title>Draft Genome of Tanacetum Coccineum: Genomic Comparison of Closely Related Tanacetum-Family Plants.</title>
        <authorList>
            <person name="Yamashiro T."/>
            <person name="Shiraishi A."/>
            <person name="Nakayama K."/>
            <person name="Satake H."/>
        </authorList>
    </citation>
    <scope>NUCLEOTIDE SEQUENCE</scope>
</reference>
<dbReference type="InterPro" id="IPR035979">
    <property type="entry name" value="RBD_domain_sf"/>
</dbReference>
<dbReference type="CDD" id="cd00590">
    <property type="entry name" value="RRM_SF"/>
    <property type="match status" value="1"/>
</dbReference>
<dbReference type="Proteomes" id="UP001151760">
    <property type="component" value="Unassembled WGS sequence"/>
</dbReference>
<dbReference type="Pfam" id="PF00076">
    <property type="entry name" value="RRM_1"/>
    <property type="match status" value="1"/>
</dbReference>
<dbReference type="InterPro" id="IPR036691">
    <property type="entry name" value="Endo/exonu/phosph_ase_sf"/>
</dbReference>
<feature type="domain" description="RRM" evidence="2">
    <location>
        <begin position="290"/>
        <end position="326"/>
    </location>
</feature>
<evidence type="ECO:0000313" key="3">
    <source>
        <dbReference type="EMBL" id="GJT81249.1"/>
    </source>
</evidence>
<evidence type="ECO:0000259" key="2">
    <source>
        <dbReference type="Pfam" id="PF00076"/>
    </source>
</evidence>
<feature type="compositionally biased region" description="Polar residues" evidence="1">
    <location>
        <begin position="171"/>
        <end position="182"/>
    </location>
</feature>